<evidence type="ECO:0000256" key="2">
    <source>
        <dbReference type="SAM" id="Phobius"/>
    </source>
</evidence>
<evidence type="ECO:0000313" key="4">
    <source>
        <dbReference type="Proteomes" id="UP001305647"/>
    </source>
</evidence>
<feature type="transmembrane region" description="Helical" evidence="2">
    <location>
        <begin position="49"/>
        <end position="70"/>
    </location>
</feature>
<dbReference type="Proteomes" id="UP001305647">
    <property type="component" value="Unassembled WGS sequence"/>
</dbReference>
<keyword evidence="2" id="KW-0812">Transmembrane</keyword>
<keyword evidence="4" id="KW-1185">Reference proteome</keyword>
<gene>
    <name evidence="3" type="ORF">N658DRAFT_449264</name>
</gene>
<keyword evidence="2" id="KW-0472">Membrane</keyword>
<sequence>MSARLRRTFHYPSDDDDDALAPTEVLDEQEQETLITNLASENHQRNTSFLRLLSTLPALSSIPFLLGLFLPPPTNASSHHTTLCLIGLSSLLATGWLLFRQDITETGFPFLDRTRTTNTAYSNNTNPSRGADYSSGYGYGLSQNQTHHNNKRPPPGGILGTATTTTTTNQTRSPLERHLPWLNLALASLSLLMGLLERAKAINQYQISITGVSPLLLGALPGVVYASVVGAKVVMAGVDPERELSGLKYAYKGA</sequence>
<feature type="compositionally biased region" description="Polar residues" evidence="1">
    <location>
        <begin position="116"/>
        <end position="128"/>
    </location>
</feature>
<name>A0AAN6T2B6_9PEZI</name>
<comment type="caution">
    <text evidence="3">The sequence shown here is derived from an EMBL/GenBank/DDBJ whole genome shotgun (WGS) entry which is preliminary data.</text>
</comment>
<protein>
    <submittedName>
        <fullName evidence="3">Uncharacterized protein</fullName>
    </submittedName>
</protein>
<dbReference type="EMBL" id="MU863635">
    <property type="protein sequence ID" value="KAK4101457.1"/>
    <property type="molecule type" value="Genomic_DNA"/>
</dbReference>
<reference evidence="3" key="1">
    <citation type="journal article" date="2023" name="Mol. Phylogenet. Evol.">
        <title>Genome-scale phylogeny and comparative genomics of the fungal order Sordariales.</title>
        <authorList>
            <person name="Hensen N."/>
            <person name="Bonometti L."/>
            <person name="Westerberg I."/>
            <person name="Brannstrom I.O."/>
            <person name="Guillou S."/>
            <person name="Cros-Aarteil S."/>
            <person name="Calhoun S."/>
            <person name="Haridas S."/>
            <person name="Kuo A."/>
            <person name="Mondo S."/>
            <person name="Pangilinan J."/>
            <person name="Riley R."/>
            <person name="LaButti K."/>
            <person name="Andreopoulos B."/>
            <person name="Lipzen A."/>
            <person name="Chen C."/>
            <person name="Yan M."/>
            <person name="Daum C."/>
            <person name="Ng V."/>
            <person name="Clum A."/>
            <person name="Steindorff A."/>
            <person name="Ohm R.A."/>
            <person name="Martin F."/>
            <person name="Silar P."/>
            <person name="Natvig D.O."/>
            <person name="Lalanne C."/>
            <person name="Gautier V."/>
            <person name="Ament-Velasquez S.L."/>
            <person name="Kruys A."/>
            <person name="Hutchinson M.I."/>
            <person name="Powell A.J."/>
            <person name="Barry K."/>
            <person name="Miller A.N."/>
            <person name="Grigoriev I.V."/>
            <person name="Debuchy R."/>
            <person name="Gladieux P."/>
            <person name="Hiltunen Thoren M."/>
            <person name="Johannesson H."/>
        </authorList>
    </citation>
    <scope>NUCLEOTIDE SEQUENCE</scope>
    <source>
        <strain evidence="3">CBS 757.83</strain>
    </source>
</reference>
<organism evidence="3 4">
    <name type="scientific">Parathielavia hyrcaniae</name>
    <dbReference type="NCBI Taxonomy" id="113614"/>
    <lineage>
        <taxon>Eukaryota</taxon>
        <taxon>Fungi</taxon>
        <taxon>Dikarya</taxon>
        <taxon>Ascomycota</taxon>
        <taxon>Pezizomycotina</taxon>
        <taxon>Sordariomycetes</taxon>
        <taxon>Sordariomycetidae</taxon>
        <taxon>Sordariales</taxon>
        <taxon>Chaetomiaceae</taxon>
        <taxon>Parathielavia</taxon>
    </lineage>
</organism>
<accession>A0AAN6T2B6</accession>
<evidence type="ECO:0000256" key="1">
    <source>
        <dbReference type="SAM" id="MobiDB-lite"/>
    </source>
</evidence>
<keyword evidence="2" id="KW-1133">Transmembrane helix</keyword>
<feature type="transmembrane region" description="Helical" evidence="2">
    <location>
        <begin position="76"/>
        <end position="99"/>
    </location>
</feature>
<dbReference type="AlphaFoldDB" id="A0AAN6T2B6"/>
<reference evidence="3" key="2">
    <citation type="submission" date="2023-05" db="EMBL/GenBank/DDBJ databases">
        <authorList>
            <consortium name="Lawrence Berkeley National Laboratory"/>
            <person name="Steindorff A."/>
            <person name="Hensen N."/>
            <person name="Bonometti L."/>
            <person name="Westerberg I."/>
            <person name="Brannstrom I.O."/>
            <person name="Guillou S."/>
            <person name="Cros-Aarteil S."/>
            <person name="Calhoun S."/>
            <person name="Haridas S."/>
            <person name="Kuo A."/>
            <person name="Mondo S."/>
            <person name="Pangilinan J."/>
            <person name="Riley R."/>
            <person name="Labutti K."/>
            <person name="Andreopoulos B."/>
            <person name="Lipzen A."/>
            <person name="Chen C."/>
            <person name="Yanf M."/>
            <person name="Daum C."/>
            <person name="Ng V."/>
            <person name="Clum A."/>
            <person name="Ohm R."/>
            <person name="Martin F."/>
            <person name="Silar P."/>
            <person name="Natvig D."/>
            <person name="Lalanne C."/>
            <person name="Gautier V."/>
            <person name="Ament-Velasquez S.L."/>
            <person name="Kruys A."/>
            <person name="Hutchinson M.I."/>
            <person name="Powell A.J."/>
            <person name="Barry K."/>
            <person name="Miller A.N."/>
            <person name="Grigoriev I.V."/>
            <person name="Debuchy R."/>
            <person name="Gladieux P."/>
            <person name="Thoren M.H."/>
            <person name="Johannesson H."/>
        </authorList>
    </citation>
    <scope>NUCLEOTIDE SEQUENCE</scope>
    <source>
        <strain evidence="3">CBS 757.83</strain>
    </source>
</reference>
<evidence type="ECO:0000313" key="3">
    <source>
        <dbReference type="EMBL" id="KAK4101457.1"/>
    </source>
</evidence>
<proteinExistence type="predicted"/>
<feature type="region of interest" description="Disordered" evidence="1">
    <location>
        <begin position="116"/>
        <end position="136"/>
    </location>
</feature>
<feature type="transmembrane region" description="Helical" evidence="2">
    <location>
        <begin position="216"/>
        <end position="238"/>
    </location>
</feature>